<evidence type="ECO:0008006" key="3">
    <source>
        <dbReference type="Google" id="ProtNLM"/>
    </source>
</evidence>
<gene>
    <name evidence="1" type="ORF">EVAR_90042_1</name>
</gene>
<dbReference type="EMBL" id="BGZK01000654">
    <property type="protein sequence ID" value="GBP54758.1"/>
    <property type="molecule type" value="Genomic_DNA"/>
</dbReference>
<comment type="caution">
    <text evidence="1">The sequence shown here is derived from an EMBL/GenBank/DDBJ whole genome shotgun (WGS) entry which is preliminary data.</text>
</comment>
<dbReference type="PANTHER" id="PTHR39953:SF1">
    <property type="entry name" value="RE54151P"/>
    <property type="match status" value="1"/>
</dbReference>
<proteinExistence type="predicted"/>
<protein>
    <recommendedName>
        <fullName evidence="3">SWIM-type domain-containing protein</fullName>
    </recommendedName>
</protein>
<dbReference type="AlphaFoldDB" id="A0A4C1WTP1"/>
<reference evidence="1 2" key="1">
    <citation type="journal article" date="2019" name="Commun. Biol.">
        <title>The bagworm genome reveals a unique fibroin gene that provides high tensile strength.</title>
        <authorList>
            <person name="Kono N."/>
            <person name="Nakamura H."/>
            <person name="Ohtoshi R."/>
            <person name="Tomita M."/>
            <person name="Numata K."/>
            <person name="Arakawa K."/>
        </authorList>
    </citation>
    <scope>NUCLEOTIDE SEQUENCE [LARGE SCALE GENOMIC DNA]</scope>
</reference>
<name>A0A4C1WTP1_EUMVA</name>
<keyword evidence="2" id="KW-1185">Reference proteome</keyword>
<organism evidence="1 2">
    <name type="scientific">Eumeta variegata</name>
    <name type="common">Bagworm moth</name>
    <name type="synonym">Eumeta japonica</name>
    <dbReference type="NCBI Taxonomy" id="151549"/>
    <lineage>
        <taxon>Eukaryota</taxon>
        <taxon>Metazoa</taxon>
        <taxon>Ecdysozoa</taxon>
        <taxon>Arthropoda</taxon>
        <taxon>Hexapoda</taxon>
        <taxon>Insecta</taxon>
        <taxon>Pterygota</taxon>
        <taxon>Neoptera</taxon>
        <taxon>Endopterygota</taxon>
        <taxon>Lepidoptera</taxon>
        <taxon>Glossata</taxon>
        <taxon>Ditrysia</taxon>
        <taxon>Tineoidea</taxon>
        <taxon>Psychidae</taxon>
        <taxon>Oiketicinae</taxon>
        <taxon>Eumeta</taxon>
    </lineage>
</organism>
<accession>A0A4C1WTP1</accession>
<sequence length="309" mass="34021">MARNKDFEAVKRKEEGNQCESRIFETKNQIADLKEVLNDLKAAKGCVRPLSLFYSDASADGVEEGSLVPRSHLHAWLRRNATMSHAFSCTQASQTVLSDALGRYDIVPGASHFDATESSELQGTLVSAVRILTNIPRLPDVAFAVSPVLWSPSLGQPIDIPIPEWISRRSPRGRGIELRAGTGTRVEKKPGLKLSVGLGLEQRASSRASYGDDAVSYVQLKRDSKCCTVKCKICPEHKVHAKLYGCTLVVDEENEVVLSVQCEDCVASQGGCKHAIAFLMWLHRRSEEPSCTSVECYWKKSKLSESEVA</sequence>
<dbReference type="OrthoDB" id="261614at2759"/>
<evidence type="ECO:0000313" key="1">
    <source>
        <dbReference type="EMBL" id="GBP54758.1"/>
    </source>
</evidence>
<dbReference type="Proteomes" id="UP000299102">
    <property type="component" value="Unassembled WGS sequence"/>
</dbReference>
<evidence type="ECO:0000313" key="2">
    <source>
        <dbReference type="Proteomes" id="UP000299102"/>
    </source>
</evidence>
<dbReference type="PANTHER" id="PTHR39953">
    <property type="entry name" value="RE54151P"/>
    <property type="match status" value="1"/>
</dbReference>